<evidence type="ECO:0000313" key="1">
    <source>
        <dbReference type="EMBL" id="MFC4511586.1"/>
    </source>
</evidence>
<comment type="caution">
    <text evidence="1">The sequence shown here is derived from an EMBL/GenBank/DDBJ whole genome shotgun (WGS) entry which is preliminary data.</text>
</comment>
<dbReference type="EMBL" id="JBHSFS010000001">
    <property type="protein sequence ID" value="MFC4511586.1"/>
    <property type="molecule type" value="Genomic_DNA"/>
</dbReference>
<dbReference type="Proteomes" id="UP001595990">
    <property type="component" value="Unassembled WGS sequence"/>
</dbReference>
<evidence type="ECO:0000313" key="2">
    <source>
        <dbReference type="Proteomes" id="UP001595990"/>
    </source>
</evidence>
<keyword evidence="2" id="KW-1185">Reference proteome</keyword>
<accession>A0ABV9BAT8</accession>
<proteinExistence type="predicted"/>
<protein>
    <submittedName>
        <fullName evidence="1">Uncharacterized protein</fullName>
    </submittedName>
</protein>
<reference evidence="2" key="1">
    <citation type="journal article" date="2019" name="Int. J. Syst. Evol. Microbiol.">
        <title>The Global Catalogue of Microorganisms (GCM) 10K type strain sequencing project: providing services to taxonomists for standard genome sequencing and annotation.</title>
        <authorList>
            <consortium name="The Broad Institute Genomics Platform"/>
            <consortium name="The Broad Institute Genome Sequencing Center for Infectious Disease"/>
            <person name="Wu L."/>
            <person name="Ma J."/>
        </authorList>
    </citation>
    <scope>NUCLEOTIDE SEQUENCE [LARGE SCALE GENOMIC DNA]</scope>
    <source>
        <strain evidence="2">CECT 8064</strain>
    </source>
</reference>
<gene>
    <name evidence="1" type="ORF">ACFPEN_01415</name>
</gene>
<sequence>MNVSATKVPPWKRPELGDWINNRAPEFDLAAAAVALVAEYTSIPQDAVWALVAALRGAGEVTQRVENTKTVQAATWRVPQAREHTQA</sequence>
<name>A0ABV9BAT8_9ACTN</name>
<dbReference type="RefSeq" id="WP_358214924.1">
    <property type="nucleotide sequence ID" value="NZ_JBHSFS010000001.1"/>
</dbReference>
<organism evidence="1 2">
    <name type="scientific">Streptomyces ehimensis</name>
    <dbReference type="NCBI Taxonomy" id="68195"/>
    <lineage>
        <taxon>Bacteria</taxon>
        <taxon>Bacillati</taxon>
        <taxon>Actinomycetota</taxon>
        <taxon>Actinomycetes</taxon>
        <taxon>Kitasatosporales</taxon>
        <taxon>Streptomycetaceae</taxon>
        <taxon>Streptomyces</taxon>
    </lineage>
</organism>